<sequence length="297" mass="33358">MSMKVRGGKQNIEDAYESMKAAHQIWKDVQKEGDSKQSGLSNNGAGDSKHTDQANDGRSAQESSGGKLALPLTVPATYRPSTSETAFTADITETTIEEKLPMAPVATIQEAGDDEHLATVEIWDWQAFIATFSPGLRFDTEDNSFKEVIVKSFSIEQIMKIKDCQEESTHIGAVVKRYRNEIESYEEIERHNASNPDDIVYTPKLIAYGVKTIDKGDGKHDELYFITLEKIEGHPLRTKTEVLDGLREVKLLKKIGIRHNNCHFGNYLHDGKNFYVIDYADAFFVMVRQLIGLVGLR</sequence>
<proteinExistence type="predicted"/>
<evidence type="ECO:0000313" key="2">
    <source>
        <dbReference type="Proteomes" id="UP001165064"/>
    </source>
</evidence>
<protein>
    <submittedName>
        <fullName evidence="1">Unnamed protein product</fullName>
    </submittedName>
</protein>
<dbReference type="EMBL" id="BSXS01008907">
    <property type="protein sequence ID" value="GME94041.1"/>
    <property type="molecule type" value="Genomic_DNA"/>
</dbReference>
<accession>A0ACB5TT23</accession>
<gene>
    <name evidence="1" type="ORF">Amon02_000947500</name>
</gene>
<comment type="caution">
    <text evidence="1">The sequence shown here is derived from an EMBL/GenBank/DDBJ whole genome shotgun (WGS) entry which is preliminary data.</text>
</comment>
<name>A0ACB5TT23_AMBMO</name>
<keyword evidence="2" id="KW-1185">Reference proteome</keyword>
<dbReference type="Proteomes" id="UP001165064">
    <property type="component" value="Unassembled WGS sequence"/>
</dbReference>
<reference evidence="1" key="1">
    <citation type="submission" date="2023-04" db="EMBL/GenBank/DDBJ databases">
        <title>Ambrosiozyma monospora NBRC 10751.</title>
        <authorList>
            <person name="Ichikawa N."/>
            <person name="Sato H."/>
            <person name="Tonouchi N."/>
        </authorList>
    </citation>
    <scope>NUCLEOTIDE SEQUENCE</scope>
    <source>
        <strain evidence="1">NBRC 10751</strain>
    </source>
</reference>
<evidence type="ECO:0000313" key="1">
    <source>
        <dbReference type="EMBL" id="GME94041.1"/>
    </source>
</evidence>
<organism evidence="1 2">
    <name type="scientific">Ambrosiozyma monospora</name>
    <name type="common">Yeast</name>
    <name type="synonym">Endomycopsis monosporus</name>
    <dbReference type="NCBI Taxonomy" id="43982"/>
    <lineage>
        <taxon>Eukaryota</taxon>
        <taxon>Fungi</taxon>
        <taxon>Dikarya</taxon>
        <taxon>Ascomycota</taxon>
        <taxon>Saccharomycotina</taxon>
        <taxon>Pichiomycetes</taxon>
        <taxon>Pichiales</taxon>
        <taxon>Pichiaceae</taxon>
        <taxon>Ambrosiozyma</taxon>
    </lineage>
</organism>